<reference evidence="2" key="1">
    <citation type="journal article" date="2005" name="Nature">
        <title>The map-based sequence of the rice genome.</title>
        <authorList>
            <consortium name="International rice genome sequencing project (IRGSP)"/>
            <person name="Matsumoto T."/>
            <person name="Wu J."/>
            <person name="Kanamori H."/>
            <person name="Katayose Y."/>
            <person name="Fujisawa M."/>
            <person name="Namiki N."/>
            <person name="Mizuno H."/>
            <person name="Yamamoto K."/>
            <person name="Antonio B.A."/>
            <person name="Baba T."/>
            <person name="Sakata K."/>
            <person name="Nagamura Y."/>
            <person name="Aoki H."/>
            <person name="Arikawa K."/>
            <person name="Arita K."/>
            <person name="Bito T."/>
            <person name="Chiden Y."/>
            <person name="Fujitsuka N."/>
            <person name="Fukunaka R."/>
            <person name="Hamada M."/>
            <person name="Harada C."/>
            <person name="Hayashi A."/>
            <person name="Hijishita S."/>
            <person name="Honda M."/>
            <person name="Hosokawa S."/>
            <person name="Ichikawa Y."/>
            <person name="Idonuma A."/>
            <person name="Iijima M."/>
            <person name="Ikeda M."/>
            <person name="Ikeno M."/>
            <person name="Ito K."/>
            <person name="Ito S."/>
            <person name="Ito T."/>
            <person name="Ito Y."/>
            <person name="Ito Y."/>
            <person name="Iwabuchi A."/>
            <person name="Kamiya K."/>
            <person name="Karasawa W."/>
            <person name="Kurita K."/>
            <person name="Katagiri S."/>
            <person name="Kikuta A."/>
            <person name="Kobayashi H."/>
            <person name="Kobayashi N."/>
            <person name="Machita K."/>
            <person name="Maehara T."/>
            <person name="Masukawa M."/>
            <person name="Mizubayashi T."/>
            <person name="Mukai Y."/>
            <person name="Nagasaki H."/>
            <person name="Nagata Y."/>
            <person name="Naito S."/>
            <person name="Nakashima M."/>
            <person name="Nakama Y."/>
            <person name="Nakamichi Y."/>
            <person name="Nakamura M."/>
            <person name="Meguro A."/>
            <person name="Negishi M."/>
            <person name="Ohta I."/>
            <person name="Ohta T."/>
            <person name="Okamoto M."/>
            <person name="Ono N."/>
            <person name="Saji S."/>
            <person name="Sakaguchi M."/>
            <person name="Sakai K."/>
            <person name="Shibata M."/>
            <person name="Shimokawa T."/>
            <person name="Song J."/>
            <person name="Takazaki Y."/>
            <person name="Terasawa K."/>
            <person name="Tsugane M."/>
            <person name="Tsuji K."/>
            <person name="Ueda S."/>
            <person name="Waki K."/>
            <person name="Yamagata H."/>
            <person name="Yamamoto M."/>
            <person name="Yamamoto S."/>
            <person name="Yamane H."/>
            <person name="Yoshiki S."/>
            <person name="Yoshihara R."/>
            <person name="Yukawa K."/>
            <person name="Zhong H."/>
            <person name="Yano M."/>
            <person name="Yuan Q."/>
            <person name="Ouyang S."/>
            <person name="Liu J."/>
            <person name="Jones K.M."/>
            <person name="Gansberger K."/>
            <person name="Moffat K."/>
            <person name="Hill J."/>
            <person name="Bera J."/>
            <person name="Fadrosh D."/>
            <person name="Jin S."/>
            <person name="Johri S."/>
            <person name="Kim M."/>
            <person name="Overton L."/>
            <person name="Reardon M."/>
            <person name="Tsitrin T."/>
            <person name="Vuong H."/>
            <person name="Weaver B."/>
            <person name="Ciecko A."/>
            <person name="Tallon L."/>
            <person name="Jackson J."/>
            <person name="Pai G."/>
            <person name="Aken S.V."/>
            <person name="Utterback T."/>
            <person name="Reidmuller S."/>
            <person name="Feldblyum T."/>
            <person name="Hsiao J."/>
            <person name="Zismann V."/>
            <person name="Iobst S."/>
            <person name="de Vazeille A.R."/>
            <person name="Buell C.R."/>
            <person name="Ying K."/>
            <person name="Li Y."/>
            <person name="Lu T."/>
            <person name="Huang Y."/>
            <person name="Zhao Q."/>
            <person name="Feng Q."/>
            <person name="Zhang L."/>
            <person name="Zhu J."/>
            <person name="Weng Q."/>
            <person name="Mu J."/>
            <person name="Lu Y."/>
            <person name="Fan D."/>
            <person name="Liu Y."/>
            <person name="Guan J."/>
            <person name="Zhang Y."/>
            <person name="Yu S."/>
            <person name="Liu X."/>
            <person name="Zhang Y."/>
            <person name="Hong G."/>
            <person name="Han B."/>
            <person name="Choisne N."/>
            <person name="Demange N."/>
            <person name="Orjeda G."/>
            <person name="Samain S."/>
            <person name="Cattolico L."/>
            <person name="Pelletier E."/>
            <person name="Couloux A."/>
            <person name="Segurens B."/>
            <person name="Wincker P."/>
            <person name="D'Hont A."/>
            <person name="Scarpelli C."/>
            <person name="Weissenbach J."/>
            <person name="Salanoubat M."/>
            <person name="Quetier F."/>
            <person name="Yu Y."/>
            <person name="Kim H.R."/>
            <person name="Rambo T."/>
            <person name="Currie J."/>
            <person name="Collura K."/>
            <person name="Luo M."/>
            <person name="Yang T."/>
            <person name="Ammiraju J.S.S."/>
            <person name="Engler F."/>
            <person name="Soderlund C."/>
            <person name="Wing R.A."/>
            <person name="Palmer L.E."/>
            <person name="de la Bastide M."/>
            <person name="Spiegel L."/>
            <person name="Nascimento L."/>
            <person name="Zutavern T."/>
            <person name="O'Shaughnessy A."/>
            <person name="Dike S."/>
            <person name="Dedhia N."/>
            <person name="Preston R."/>
            <person name="Balija V."/>
            <person name="McCombie W.R."/>
            <person name="Chow T."/>
            <person name="Chen H."/>
            <person name="Chung M."/>
            <person name="Chen C."/>
            <person name="Shaw J."/>
            <person name="Wu H."/>
            <person name="Hsiao K."/>
            <person name="Chao Y."/>
            <person name="Chu M."/>
            <person name="Cheng C."/>
            <person name="Hour A."/>
            <person name="Lee P."/>
            <person name="Lin S."/>
            <person name="Lin Y."/>
            <person name="Liou J."/>
            <person name="Liu S."/>
            <person name="Hsing Y."/>
            <person name="Raghuvanshi S."/>
            <person name="Mohanty A."/>
            <person name="Bharti A.K."/>
            <person name="Gaur A."/>
            <person name="Gupta V."/>
            <person name="Kumar D."/>
            <person name="Ravi V."/>
            <person name="Vij S."/>
            <person name="Kapur A."/>
            <person name="Khurana P."/>
            <person name="Khurana P."/>
            <person name="Khurana J.P."/>
            <person name="Tyagi A.K."/>
            <person name="Gaikwad K."/>
            <person name="Singh A."/>
            <person name="Dalal V."/>
            <person name="Srivastava S."/>
            <person name="Dixit A."/>
            <person name="Pal A.K."/>
            <person name="Ghazi I.A."/>
            <person name="Yadav M."/>
            <person name="Pandit A."/>
            <person name="Bhargava A."/>
            <person name="Sureshbabu K."/>
            <person name="Batra K."/>
            <person name="Sharma T.R."/>
            <person name="Mohapatra T."/>
            <person name="Singh N.K."/>
            <person name="Messing J."/>
            <person name="Nelson A.B."/>
            <person name="Fuks G."/>
            <person name="Kavchok S."/>
            <person name="Keizer G."/>
            <person name="Linton E."/>
            <person name="Llaca V."/>
            <person name="Song R."/>
            <person name="Tanyolac B."/>
            <person name="Young S."/>
            <person name="Ho-Il K."/>
            <person name="Hahn J.H."/>
            <person name="Sangsakoo G."/>
            <person name="Vanavichit A."/>
            <person name="de Mattos Luiz.A.T."/>
            <person name="Zimmer P.D."/>
            <person name="Malone G."/>
            <person name="Dellagostin O."/>
            <person name="de Oliveira A.C."/>
            <person name="Bevan M."/>
            <person name="Bancroft I."/>
            <person name="Minx P."/>
            <person name="Cordum H."/>
            <person name="Wilson R."/>
            <person name="Cheng Z."/>
            <person name="Jin W."/>
            <person name="Jiang J."/>
            <person name="Leong S.A."/>
            <person name="Iwama H."/>
            <person name="Gojobori T."/>
            <person name="Itoh T."/>
            <person name="Niimura Y."/>
            <person name="Fujii Y."/>
            <person name="Habara T."/>
            <person name="Sakai H."/>
            <person name="Sato Y."/>
            <person name="Wilson G."/>
            <person name="Kumar K."/>
            <person name="McCouch S."/>
            <person name="Juretic N."/>
            <person name="Hoen D."/>
            <person name="Wright S."/>
            <person name="Bruskiewich R."/>
            <person name="Bureau T."/>
            <person name="Miyao A."/>
            <person name="Hirochika H."/>
            <person name="Nishikawa T."/>
            <person name="Kadowaki K."/>
            <person name="Sugiura M."/>
            <person name="Burr B."/>
            <person name="Sasaki T."/>
        </authorList>
    </citation>
    <scope>NUCLEOTIDE SEQUENCE [LARGE SCALE GENOMIC DNA]</scope>
    <source>
        <strain evidence="2">cv. Nipponbare</strain>
    </source>
</reference>
<name>Q6K1N5_ORYSJ</name>
<organism evidence="1 2">
    <name type="scientific">Oryza sativa subsp. japonica</name>
    <name type="common">Rice</name>
    <dbReference type="NCBI Taxonomy" id="39947"/>
    <lineage>
        <taxon>Eukaryota</taxon>
        <taxon>Viridiplantae</taxon>
        <taxon>Streptophyta</taxon>
        <taxon>Embryophyta</taxon>
        <taxon>Tracheophyta</taxon>
        <taxon>Spermatophyta</taxon>
        <taxon>Magnoliopsida</taxon>
        <taxon>Liliopsida</taxon>
        <taxon>Poales</taxon>
        <taxon>Poaceae</taxon>
        <taxon>BOP clade</taxon>
        <taxon>Oryzoideae</taxon>
        <taxon>Oryzeae</taxon>
        <taxon>Oryzinae</taxon>
        <taxon>Oryza</taxon>
        <taxon>Oryza sativa</taxon>
    </lineage>
</organism>
<dbReference type="Proteomes" id="UP000000763">
    <property type="component" value="Chromosome 8"/>
</dbReference>
<dbReference type="EMBL" id="AP006857">
    <property type="protein sequence ID" value="BAD20177.1"/>
    <property type="molecule type" value="Genomic_DNA"/>
</dbReference>
<proteinExistence type="predicted"/>
<sequence length="87" mass="9417">MVLCIYGFPTKVAAIHVAWRQGQAAQPPLVGEGEHQVHCWLPATAGHVMAATPEEICCFYDVPDDMVVVQGLGSKRTTKGKLLLTMP</sequence>
<reference evidence="2" key="2">
    <citation type="journal article" date="2008" name="Nucleic Acids Res.">
        <title>The rice annotation project database (RAP-DB): 2008 update.</title>
        <authorList>
            <consortium name="The rice annotation project (RAP)"/>
        </authorList>
    </citation>
    <scope>GENOME REANNOTATION</scope>
    <source>
        <strain evidence="2">cv. Nipponbare</strain>
    </source>
</reference>
<accession>Q6K1N5</accession>
<evidence type="ECO:0000313" key="1">
    <source>
        <dbReference type="EMBL" id="BAD20177.1"/>
    </source>
</evidence>
<protein>
    <submittedName>
        <fullName evidence="1">Uncharacterized protein</fullName>
    </submittedName>
</protein>
<dbReference type="AlphaFoldDB" id="Q6K1N5"/>
<evidence type="ECO:0000313" key="2">
    <source>
        <dbReference type="Proteomes" id="UP000000763"/>
    </source>
</evidence>
<gene>
    <name evidence="1" type="primary">OSJNBa0002E10.35</name>
</gene>